<keyword evidence="6 10" id="KW-0862">Zinc</keyword>
<dbReference type="FunFam" id="1.10.472.170:FF:000001">
    <property type="entry name" value="Transcription initiation factor IIB"/>
    <property type="match status" value="1"/>
</dbReference>
<evidence type="ECO:0000256" key="3">
    <source>
        <dbReference type="ARBA" id="ARBA00022723"/>
    </source>
</evidence>
<evidence type="ECO:0000256" key="5">
    <source>
        <dbReference type="ARBA" id="ARBA00022771"/>
    </source>
</evidence>
<dbReference type="SUPFAM" id="SSF57783">
    <property type="entry name" value="Zinc beta-ribbon"/>
    <property type="match status" value="1"/>
</dbReference>
<keyword evidence="5 11" id="KW-0863">Zinc-finger</keyword>
<dbReference type="PANTHER" id="PTHR11618">
    <property type="entry name" value="TRANSCRIPTION INITIATION FACTOR IIB-RELATED"/>
    <property type="match status" value="1"/>
</dbReference>
<dbReference type="CDD" id="cd20549">
    <property type="entry name" value="CYCLIN_TFIIB_archaea_like_rpt1"/>
    <property type="match status" value="1"/>
</dbReference>
<dbReference type="InterPro" id="IPR013763">
    <property type="entry name" value="Cyclin-like_dom"/>
</dbReference>
<dbReference type="PATRIC" id="fig|1698285.3.peg.150"/>
<keyword evidence="7 10" id="KW-0805">Transcription regulation</keyword>
<keyword evidence="15" id="KW-1185">Reference proteome</keyword>
<feature type="region of interest" description="Disordered" evidence="12">
    <location>
        <begin position="58"/>
        <end position="79"/>
    </location>
</feature>
<dbReference type="InterPro" id="IPR013150">
    <property type="entry name" value="TFIIB_cyclin"/>
</dbReference>
<evidence type="ECO:0000256" key="11">
    <source>
        <dbReference type="PROSITE-ProRule" id="PRU00469"/>
    </source>
</evidence>
<dbReference type="Gene3D" id="1.10.472.170">
    <property type="match status" value="1"/>
</dbReference>
<dbReference type="PROSITE" id="PS51134">
    <property type="entry name" value="ZF_TFIIB"/>
    <property type="match status" value="1"/>
</dbReference>
<dbReference type="InterPro" id="IPR036915">
    <property type="entry name" value="Cyclin-like_sf"/>
</dbReference>
<feature type="compositionally biased region" description="Basic and acidic residues" evidence="12">
    <location>
        <begin position="58"/>
        <end position="70"/>
    </location>
</feature>
<evidence type="ECO:0000256" key="2">
    <source>
        <dbReference type="ARBA" id="ARBA00013932"/>
    </source>
</evidence>
<comment type="function">
    <text evidence="9 10">Stabilizes TBP binding to an archaeal box-A promoter. Also responsible for recruiting RNA polymerase II to the pre-initiation complex (DNA-TBP-TFIIB).</text>
</comment>
<dbReference type="GO" id="GO:0003700">
    <property type="term" value="F:DNA-binding transcription factor activity"/>
    <property type="evidence" value="ECO:0007669"/>
    <property type="project" value="UniProtKB-UniRule"/>
</dbReference>
<name>A0A133VPR3_9EURY</name>
<keyword evidence="3 10" id="KW-0479">Metal-binding</keyword>
<dbReference type="HAMAP" id="MF_00383">
    <property type="entry name" value="TF2B_arch"/>
    <property type="match status" value="1"/>
</dbReference>
<dbReference type="Gene3D" id="1.10.472.10">
    <property type="entry name" value="Cyclin-like"/>
    <property type="match status" value="1"/>
</dbReference>
<dbReference type="Pfam" id="PF08271">
    <property type="entry name" value="Zn_Ribbon_TF"/>
    <property type="match status" value="1"/>
</dbReference>
<sequence>MTSLLPLPVHPHGEKMKAETKCPNCGDNVTIRDYKQSTVVCENCGQILKEEIKDRGPEWRAFDQKEEQNKSRGGPPVTETIHDKGLATLIDFKNYDSKGGKLSSERRQVAYRLRKWNKRARISNSAERNLAFSLSELERMASQLGVPRSVREIASKIYREAVDEDLIQGRSMEEMISAALYTACRRAEIPRSLNEIAEVSRVPLKKIVSGYRFMCRQLDIHLPPVDPAMFVSRFASKLNLSGETKVMARQIIRKAREENLTSGKNPTGIAIGAIYIASLKCGERRTQEEVSKVAGVTSVTVRNSYKNIAEELNLTVLKEEKYGS</sequence>
<dbReference type="PANTHER" id="PTHR11618:SF13">
    <property type="entry name" value="TRANSCRIPTION INITIATION FACTOR IIB"/>
    <property type="match status" value="1"/>
</dbReference>
<dbReference type="InterPro" id="IPR013137">
    <property type="entry name" value="Znf_TFIIB"/>
</dbReference>
<protein>
    <recommendedName>
        <fullName evidence="2 10">Transcription initiation factor IIB</fullName>
        <shortName evidence="10">TFIIB</shortName>
    </recommendedName>
</protein>
<reference evidence="14 15" key="1">
    <citation type="journal article" date="2016" name="Sci. Rep.">
        <title>Metabolic traits of an uncultured archaeal lineage -MSBL1- from brine pools of the Red Sea.</title>
        <authorList>
            <person name="Mwirichia R."/>
            <person name="Alam I."/>
            <person name="Rashid M."/>
            <person name="Vinu M."/>
            <person name="Ba-Alawi W."/>
            <person name="Anthony Kamau A."/>
            <person name="Kamanda Ngugi D."/>
            <person name="Goker M."/>
            <person name="Klenk H.P."/>
            <person name="Bajic V."/>
            <person name="Stingl U."/>
        </authorList>
    </citation>
    <scope>NUCLEOTIDE SEQUENCE [LARGE SCALE GENOMIC DNA]</scope>
    <source>
        <strain evidence="14">SCGC-AAA382N08</strain>
    </source>
</reference>
<gene>
    <name evidence="10 14" type="primary">tfb</name>
    <name evidence="14" type="ORF">AKJ56_01360</name>
</gene>
<dbReference type="Proteomes" id="UP000070175">
    <property type="component" value="Unassembled WGS sequence"/>
</dbReference>
<evidence type="ECO:0000259" key="13">
    <source>
        <dbReference type="PROSITE" id="PS51134"/>
    </source>
</evidence>
<dbReference type="InterPro" id="IPR023484">
    <property type="entry name" value="TFIIB_arc"/>
</dbReference>
<feature type="binding site" evidence="10">
    <location>
        <position position="41"/>
    </location>
    <ligand>
        <name>Zn(2+)</name>
        <dbReference type="ChEBI" id="CHEBI:29105"/>
    </ligand>
</feature>
<dbReference type="SUPFAM" id="SSF47954">
    <property type="entry name" value="Cyclin-like"/>
    <property type="match status" value="2"/>
</dbReference>
<evidence type="ECO:0000256" key="6">
    <source>
        <dbReference type="ARBA" id="ARBA00022833"/>
    </source>
</evidence>
<dbReference type="FunFam" id="1.10.472.10:FF:000023">
    <property type="entry name" value="Transcription initiation factor IIB"/>
    <property type="match status" value="1"/>
</dbReference>
<dbReference type="GO" id="GO:0097550">
    <property type="term" value="C:transcription preinitiation complex"/>
    <property type="evidence" value="ECO:0007669"/>
    <property type="project" value="TreeGrafter"/>
</dbReference>
<dbReference type="PRINTS" id="PR00685">
    <property type="entry name" value="TIFACTORIIB"/>
</dbReference>
<comment type="similarity">
    <text evidence="1 10">Belongs to the TFIIB family.</text>
</comment>
<evidence type="ECO:0000256" key="7">
    <source>
        <dbReference type="ARBA" id="ARBA00023015"/>
    </source>
</evidence>
<evidence type="ECO:0000256" key="12">
    <source>
        <dbReference type="SAM" id="MobiDB-lite"/>
    </source>
</evidence>
<feature type="binding site" evidence="10">
    <location>
        <position position="22"/>
    </location>
    <ligand>
        <name>Zn(2+)</name>
        <dbReference type="ChEBI" id="CHEBI:29105"/>
    </ligand>
</feature>
<evidence type="ECO:0000256" key="8">
    <source>
        <dbReference type="ARBA" id="ARBA00023163"/>
    </source>
</evidence>
<keyword evidence="14" id="KW-0648">Protein biosynthesis</keyword>
<dbReference type="NCBIfam" id="NF001658">
    <property type="entry name" value="PRK00423.1"/>
    <property type="match status" value="1"/>
</dbReference>
<keyword evidence="4 10" id="KW-0677">Repeat</keyword>
<dbReference type="GO" id="GO:0017025">
    <property type="term" value="F:TBP-class protein binding"/>
    <property type="evidence" value="ECO:0007669"/>
    <property type="project" value="InterPro"/>
</dbReference>
<proteinExistence type="inferred from homology"/>
<dbReference type="GO" id="GO:0003743">
    <property type="term" value="F:translation initiation factor activity"/>
    <property type="evidence" value="ECO:0007669"/>
    <property type="project" value="UniProtKB-KW"/>
</dbReference>
<dbReference type="EMBL" id="LHYJ01000015">
    <property type="protein sequence ID" value="KXB08432.1"/>
    <property type="molecule type" value="Genomic_DNA"/>
</dbReference>
<evidence type="ECO:0000313" key="14">
    <source>
        <dbReference type="EMBL" id="KXB08432.1"/>
    </source>
</evidence>
<dbReference type="CDD" id="cd20550">
    <property type="entry name" value="CYCLIN_TFIIB_archaea_like_rpt2"/>
    <property type="match status" value="1"/>
</dbReference>
<organism evidence="14 15">
    <name type="scientific">candidate division MSBL1 archaeon SCGC-AAA382N08</name>
    <dbReference type="NCBI Taxonomy" id="1698285"/>
    <lineage>
        <taxon>Archaea</taxon>
        <taxon>Methanobacteriati</taxon>
        <taxon>Methanobacteriota</taxon>
        <taxon>candidate division MSBL1</taxon>
    </lineage>
</organism>
<feature type="repeat" description="1" evidence="10">
    <location>
        <begin position="135"/>
        <end position="218"/>
    </location>
</feature>
<dbReference type="Pfam" id="PF00382">
    <property type="entry name" value="TFIIB"/>
    <property type="match status" value="2"/>
</dbReference>
<dbReference type="GO" id="GO:0008270">
    <property type="term" value="F:zinc ion binding"/>
    <property type="evidence" value="ECO:0007669"/>
    <property type="project" value="UniProtKB-UniRule"/>
</dbReference>
<keyword evidence="8 10" id="KW-0804">Transcription</keyword>
<feature type="repeat" description="2" evidence="10">
    <location>
        <begin position="229"/>
        <end position="310"/>
    </location>
</feature>
<dbReference type="InterPro" id="IPR000812">
    <property type="entry name" value="TFIIB"/>
</dbReference>
<evidence type="ECO:0000256" key="10">
    <source>
        <dbReference type="HAMAP-Rule" id="MF_00383"/>
    </source>
</evidence>
<feature type="binding site" evidence="10">
    <location>
        <position position="25"/>
    </location>
    <ligand>
        <name>Zn(2+)</name>
        <dbReference type="ChEBI" id="CHEBI:29105"/>
    </ligand>
</feature>
<keyword evidence="14" id="KW-0396">Initiation factor</keyword>
<feature type="binding site" evidence="10">
    <location>
        <position position="44"/>
    </location>
    <ligand>
        <name>Zn(2+)</name>
        <dbReference type="ChEBI" id="CHEBI:29105"/>
    </ligand>
</feature>
<dbReference type="AlphaFoldDB" id="A0A133VPR3"/>
<evidence type="ECO:0000313" key="15">
    <source>
        <dbReference type="Proteomes" id="UP000070175"/>
    </source>
</evidence>
<feature type="domain" description="TFIIB-type" evidence="13">
    <location>
        <begin position="18"/>
        <end position="49"/>
    </location>
</feature>
<accession>A0A133VPR3</accession>
<evidence type="ECO:0000256" key="1">
    <source>
        <dbReference type="ARBA" id="ARBA00010857"/>
    </source>
</evidence>
<dbReference type="GO" id="GO:0070897">
    <property type="term" value="P:transcription preinitiation complex assembly"/>
    <property type="evidence" value="ECO:0007669"/>
    <property type="project" value="InterPro"/>
</dbReference>
<evidence type="ECO:0000256" key="9">
    <source>
        <dbReference type="ARBA" id="ARBA00053882"/>
    </source>
</evidence>
<dbReference type="SMART" id="SM00385">
    <property type="entry name" value="CYCLIN"/>
    <property type="match status" value="2"/>
</dbReference>
<comment type="caution">
    <text evidence="14">The sequence shown here is derived from an EMBL/GenBank/DDBJ whole genome shotgun (WGS) entry which is preliminary data.</text>
</comment>
<evidence type="ECO:0000256" key="4">
    <source>
        <dbReference type="ARBA" id="ARBA00022737"/>
    </source>
</evidence>